<evidence type="ECO:0000313" key="2">
    <source>
        <dbReference type="Proteomes" id="UP000095751"/>
    </source>
</evidence>
<dbReference type="Proteomes" id="UP000095751">
    <property type="component" value="Unassembled WGS sequence"/>
</dbReference>
<accession>A0A1E7F447</accession>
<dbReference type="Pfam" id="PF04488">
    <property type="entry name" value="Gly_transf_sug"/>
    <property type="match status" value="1"/>
</dbReference>
<name>A0A1E7F447_9STRA</name>
<dbReference type="InParanoid" id="A0A1E7F447"/>
<dbReference type="SUPFAM" id="SSF53448">
    <property type="entry name" value="Nucleotide-diphospho-sugar transferases"/>
    <property type="match status" value="1"/>
</dbReference>
<dbReference type="AlphaFoldDB" id="A0A1E7F447"/>
<feature type="non-terminal residue" evidence="1">
    <location>
        <position position="99"/>
    </location>
</feature>
<protein>
    <submittedName>
        <fullName evidence="1">Uncharacterized protein</fullName>
    </submittedName>
</protein>
<proteinExistence type="predicted"/>
<dbReference type="InterPro" id="IPR029044">
    <property type="entry name" value="Nucleotide-diphossugar_trans"/>
</dbReference>
<dbReference type="Gene3D" id="3.90.550.20">
    <property type="match status" value="1"/>
</dbReference>
<dbReference type="EMBL" id="KV784363">
    <property type="protein sequence ID" value="OEU12961.1"/>
    <property type="molecule type" value="Genomic_DNA"/>
</dbReference>
<reference evidence="1 2" key="1">
    <citation type="submission" date="2016-09" db="EMBL/GenBank/DDBJ databases">
        <title>Extensive genetic diversity and differential bi-allelic expression allows diatom success in the polar Southern Ocean.</title>
        <authorList>
            <consortium name="DOE Joint Genome Institute"/>
            <person name="Mock T."/>
            <person name="Otillar R.P."/>
            <person name="Strauss J."/>
            <person name="Dupont C."/>
            <person name="Frickenhaus S."/>
            <person name="Maumus F."/>
            <person name="Mcmullan M."/>
            <person name="Sanges R."/>
            <person name="Schmutz J."/>
            <person name="Toseland A."/>
            <person name="Valas R."/>
            <person name="Veluchamy A."/>
            <person name="Ward B.J."/>
            <person name="Allen A."/>
            <person name="Barry K."/>
            <person name="Falciatore A."/>
            <person name="Ferrante M."/>
            <person name="Fortunato A.E."/>
            <person name="Gloeckner G."/>
            <person name="Gruber A."/>
            <person name="Hipkin R."/>
            <person name="Janech M."/>
            <person name="Kroth P."/>
            <person name="Leese F."/>
            <person name="Lindquist E."/>
            <person name="Lyon B.R."/>
            <person name="Martin J."/>
            <person name="Mayer C."/>
            <person name="Parker M."/>
            <person name="Quesneville H."/>
            <person name="Raymond J."/>
            <person name="Uhlig C."/>
            <person name="Valentin K.U."/>
            <person name="Worden A.Z."/>
            <person name="Armbrust E.V."/>
            <person name="Bowler C."/>
            <person name="Green B."/>
            <person name="Moulton V."/>
            <person name="Van Oosterhout C."/>
            <person name="Grigoriev I."/>
        </authorList>
    </citation>
    <scope>NUCLEOTIDE SEQUENCE [LARGE SCALE GENOMIC DNA]</scope>
    <source>
        <strain evidence="1 2">CCMP1102</strain>
    </source>
</reference>
<dbReference type="KEGG" id="fcy:FRACYDRAFT_154519"/>
<dbReference type="OrthoDB" id="43211at2759"/>
<evidence type="ECO:0000313" key="1">
    <source>
        <dbReference type="EMBL" id="OEU12961.1"/>
    </source>
</evidence>
<sequence length="99" mass="11495">MLIDIWRMLISYEFGGLYTDIDNWPGQDMNSTTIHVDDSFFSLSDSKDRPSQWLFAMTPKHPIAIFTLQDISRRLLKIKNVARPRVVHITGPQPLKTSY</sequence>
<organism evidence="1 2">
    <name type="scientific">Fragilariopsis cylindrus CCMP1102</name>
    <dbReference type="NCBI Taxonomy" id="635003"/>
    <lineage>
        <taxon>Eukaryota</taxon>
        <taxon>Sar</taxon>
        <taxon>Stramenopiles</taxon>
        <taxon>Ochrophyta</taxon>
        <taxon>Bacillariophyta</taxon>
        <taxon>Bacillariophyceae</taxon>
        <taxon>Bacillariophycidae</taxon>
        <taxon>Bacillariales</taxon>
        <taxon>Bacillariaceae</taxon>
        <taxon>Fragilariopsis</taxon>
    </lineage>
</organism>
<gene>
    <name evidence="1" type="ORF">FRACYDRAFT_154519</name>
</gene>
<dbReference type="InterPro" id="IPR007577">
    <property type="entry name" value="GlycoTrfase_DXD_sugar-bd_CS"/>
</dbReference>
<keyword evidence="2" id="KW-1185">Reference proteome</keyword>